<dbReference type="Proteomes" id="UP000250434">
    <property type="component" value="Chromosome"/>
</dbReference>
<dbReference type="Gene3D" id="1.25.10.10">
    <property type="entry name" value="Leucine-rich Repeat Variant"/>
    <property type="match status" value="1"/>
</dbReference>
<proteinExistence type="predicted"/>
<dbReference type="AlphaFoldDB" id="A0A344L0V5"/>
<keyword evidence="2" id="KW-1185">Reference proteome</keyword>
<organism evidence="1 2">
    <name type="scientific">Amycolatopsis albispora</name>
    <dbReference type="NCBI Taxonomy" id="1804986"/>
    <lineage>
        <taxon>Bacteria</taxon>
        <taxon>Bacillati</taxon>
        <taxon>Actinomycetota</taxon>
        <taxon>Actinomycetes</taxon>
        <taxon>Pseudonocardiales</taxon>
        <taxon>Pseudonocardiaceae</taxon>
        <taxon>Amycolatopsis</taxon>
    </lineage>
</organism>
<dbReference type="RefSeq" id="WP_113690950.1">
    <property type="nucleotide sequence ID" value="NZ_CP015163.1"/>
</dbReference>
<gene>
    <name evidence="1" type="ORF">A4R43_03400</name>
</gene>
<sequence>MEFSENQLQDAIVRARQGGPSFLLLLIEGLRSARDAERLSQAMLAAGPRLWLELDVFVRRDYRCHQRKPVPYRALELLLDACRASGYVREAAVAAMSEVDDPVVLPVLALRTADWVPQVRDRARRLCRQHFDDAPARVITLLAPIAYAVRARRNGDWLANAVDELLRDGPPEALTAALSAEDREIRRSAYEIGVAAGRIDADRLVHAALTDPDLPTRLRCAKAAIRTGNAEVPHLLLASGTAGVRAEAVKALDEPESAFSALSDRSAVVRAVAQQIVRRHGIDPAARYRELLAAHQPPGPAVLAGLGETGTESDGDLLRPWLTHPTARGRAETIRALRRLGCSAPLLPLLTDASSTVTRQVTLSLRQEALDEQVLWPVLWGPHPPHVRRAVLRLLRAHSTWTRITADLRMLRDADPDLCTQARADLDAWLAREAATSYTTPQGAQADALSTLLRENEVALGADRMRLLRFHLGLPG</sequence>
<name>A0A344L0V5_9PSEU</name>
<dbReference type="SUPFAM" id="SSF48371">
    <property type="entry name" value="ARM repeat"/>
    <property type="match status" value="1"/>
</dbReference>
<protein>
    <recommendedName>
        <fullName evidence="3">PBS lyase</fullName>
    </recommendedName>
</protein>
<dbReference type="InterPro" id="IPR016024">
    <property type="entry name" value="ARM-type_fold"/>
</dbReference>
<dbReference type="InterPro" id="IPR011989">
    <property type="entry name" value="ARM-like"/>
</dbReference>
<evidence type="ECO:0000313" key="2">
    <source>
        <dbReference type="Proteomes" id="UP000250434"/>
    </source>
</evidence>
<dbReference type="OrthoDB" id="3374146at2"/>
<dbReference type="EMBL" id="CP015163">
    <property type="protein sequence ID" value="AXB41679.1"/>
    <property type="molecule type" value="Genomic_DNA"/>
</dbReference>
<evidence type="ECO:0000313" key="1">
    <source>
        <dbReference type="EMBL" id="AXB41679.1"/>
    </source>
</evidence>
<reference evidence="1 2" key="1">
    <citation type="submission" date="2016-04" db="EMBL/GenBank/DDBJ databases">
        <title>Complete genome sequence and analysis of deep-sea sediment isolate, Amycolatopsis sp. WP1.</title>
        <authorList>
            <person name="Wang H."/>
            <person name="Chen S."/>
            <person name="Wu Q."/>
        </authorList>
    </citation>
    <scope>NUCLEOTIDE SEQUENCE [LARGE SCALE GENOMIC DNA]</scope>
    <source>
        <strain evidence="1 2">WP1</strain>
    </source>
</reference>
<dbReference type="KEGG" id="aab:A4R43_03400"/>
<accession>A0A344L0V5</accession>
<evidence type="ECO:0008006" key="3">
    <source>
        <dbReference type="Google" id="ProtNLM"/>
    </source>
</evidence>